<dbReference type="Gene3D" id="1.10.357.10">
    <property type="entry name" value="Tetracycline Repressor, domain 2"/>
    <property type="match status" value="1"/>
</dbReference>
<dbReference type="SUPFAM" id="SSF46689">
    <property type="entry name" value="Homeodomain-like"/>
    <property type="match status" value="1"/>
</dbReference>
<gene>
    <name evidence="6" type="ORF">RGQ30_20710</name>
</gene>
<dbReference type="KEGG" id="lto:RGQ30_20710"/>
<evidence type="ECO:0000313" key="6">
    <source>
        <dbReference type="EMBL" id="BET26570.1"/>
    </source>
</evidence>
<dbReference type="GO" id="GO:0003677">
    <property type="term" value="F:DNA binding"/>
    <property type="evidence" value="ECO:0007669"/>
    <property type="project" value="UniProtKB-UniRule"/>
</dbReference>
<evidence type="ECO:0000313" key="7">
    <source>
        <dbReference type="Proteomes" id="UP001329151"/>
    </source>
</evidence>
<dbReference type="PROSITE" id="PS50977">
    <property type="entry name" value="HTH_TETR_2"/>
    <property type="match status" value="1"/>
</dbReference>
<dbReference type="RefSeq" id="WP_130555967.1">
    <property type="nucleotide sequence ID" value="NZ_AP028947.1"/>
</dbReference>
<dbReference type="InterPro" id="IPR009057">
    <property type="entry name" value="Homeodomain-like_sf"/>
</dbReference>
<evidence type="ECO:0000256" key="2">
    <source>
        <dbReference type="ARBA" id="ARBA00023125"/>
    </source>
</evidence>
<keyword evidence="7" id="KW-1185">Reference proteome</keyword>
<keyword evidence="3" id="KW-0804">Transcription</keyword>
<organism evidence="6 7">
    <name type="scientific">Limnobacter thiooxidans</name>
    <dbReference type="NCBI Taxonomy" id="131080"/>
    <lineage>
        <taxon>Bacteria</taxon>
        <taxon>Pseudomonadati</taxon>
        <taxon>Pseudomonadota</taxon>
        <taxon>Betaproteobacteria</taxon>
        <taxon>Burkholderiales</taxon>
        <taxon>Burkholderiaceae</taxon>
        <taxon>Limnobacter</taxon>
    </lineage>
</organism>
<dbReference type="InterPro" id="IPR001647">
    <property type="entry name" value="HTH_TetR"/>
</dbReference>
<proteinExistence type="predicted"/>
<name>A0AA86J7P3_9BURK</name>
<reference evidence="6 7" key="1">
    <citation type="submission" date="2023-10" db="EMBL/GenBank/DDBJ databases">
        <title>Complete Genome Sequence of Limnobacter thiooxidans CS-K2T, Isolated from freshwater lake sediments in Bavaria, Germany.</title>
        <authorList>
            <person name="Naruki M."/>
            <person name="Watanabe A."/>
            <person name="Warashina T."/>
            <person name="Morita T."/>
            <person name="Arakawa K."/>
        </authorList>
    </citation>
    <scope>NUCLEOTIDE SEQUENCE [LARGE SCALE GENOMIC DNA]</scope>
    <source>
        <strain evidence="6 7">CS-K2</strain>
    </source>
</reference>
<feature type="DNA-binding region" description="H-T-H motif" evidence="4">
    <location>
        <begin position="32"/>
        <end position="51"/>
    </location>
</feature>
<evidence type="ECO:0000256" key="3">
    <source>
        <dbReference type="ARBA" id="ARBA00023163"/>
    </source>
</evidence>
<evidence type="ECO:0000256" key="4">
    <source>
        <dbReference type="PROSITE-ProRule" id="PRU00335"/>
    </source>
</evidence>
<dbReference type="SUPFAM" id="SSF48498">
    <property type="entry name" value="Tetracyclin repressor-like, C-terminal domain"/>
    <property type="match status" value="1"/>
</dbReference>
<feature type="domain" description="HTH tetR-type" evidence="5">
    <location>
        <begin position="9"/>
        <end position="69"/>
    </location>
</feature>
<dbReference type="AlphaFoldDB" id="A0AA86J7P3"/>
<sequence length="188" mass="19822">MRYTPGQKEKTIRSIVKNAGAKAKQSGFGTTGVDDLMKAAGLTSGAFYKHFGSKEELLQAVVQYELGRTRALFFDGPDTDRKATLTAIATQYLSLLHLAHPESGCMLPALSAEVARASDDTRQQFDLGLTDLHGVLASISDPQTAWVALSMAVGAVSLARASANPATQKAVLSACSEALAAMDPGHLK</sequence>
<dbReference type="PANTHER" id="PTHR47506:SF7">
    <property type="entry name" value="TRANSCRIPTIONAL REGULATORY PROTEIN"/>
    <property type="match status" value="1"/>
</dbReference>
<keyword evidence="2 4" id="KW-0238">DNA-binding</keyword>
<dbReference type="Proteomes" id="UP001329151">
    <property type="component" value="Chromosome"/>
</dbReference>
<evidence type="ECO:0000256" key="1">
    <source>
        <dbReference type="ARBA" id="ARBA00023015"/>
    </source>
</evidence>
<dbReference type="InterPro" id="IPR036271">
    <property type="entry name" value="Tet_transcr_reg_TetR-rel_C_sf"/>
</dbReference>
<dbReference type="EMBL" id="AP028947">
    <property type="protein sequence ID" value="BET26570.1"/>
    <property type="molecule type" value="Genomic_DNA"/>
</dbReference>
<accession>A0AA86J7P3</accession>
<evidence type="ECO:0000259" key="5">
    <source>
        <dbReference type="PROSITE" id="PS50977"/>
    </source>
</evidence>
<protein>
    <submittedName>
        <fullName evidence="6">TetR/AcrR family transcriptional regulator</fullName>
    </submittedName>
</protein>
<dbReference type="Gene3D" id="1.10.10.60">
    <property type="entry name" value="Homeodomain-like"/>
    <property type="match status" value="1"/>
</dbReference>
<dbReference type="PANTHER" id="PTHR47506">
    <property type="entry name" value="TRANSCRIPTIONAL REGULATORY PROTEIN"/>
    <property type="match status" value="1"/>
</dbReference>
<keyword evidence="1" id="KW-0805">Transcription regulation</keyword>
<dbReference type="Pfam" id="PF00440">
    <property type="entry name" value="TetR_N"/>
    <property type="match status" value="1"/>
</dbReference>